<reference evidence="2" key="1">
    <citation type="journal article" date="2020" name="Nature">
        <title>Giant virus diversity and host interactions through global metagenomics.</title>
        <authorList>
            <person name="Schulz F."/>
            <person name="Roux S."/>
            <person name="Paez-Espino D."/>
            <person name="Jungbluth S."/>
            <person name="Walsh D.A."/>
            <person name="Denef V.J."/>
            <person name="McMahon K.D."/>
            <person name="Konstantinidis K.T."/>
            <person name="Eloe-Fadrosh E.A."/>
            <person name="Kyrpides N.C."/>
            <person name="Woyke T."/>
        </authorList>
    </citation>
    <scope>NUCLEOTIDE SEQUENCE</scope>
    <source>
        <strain evidence="2">GVMAG-S-ERX555997-44</strain>
    </source>
</reference>
<accession>A0A6C0FCI7</accession>
<keyword evidence="1" id="KW-0812">Transmembrane</keyword>
<name>A0A6C0FCI7_9ZZZZ</name>
<dbReference type="EMBL" id="MN738800">
    <property type="protein sequence ID" value="QHT37600.1"/>
    <property type="molecule type" value="Genomic_DNA"/>
</dbReference>
<feature type="transmembrane region" description="Helical" evidence="1">
    <location>
        <begin position="106"/>
        <end position="125"/>
    </location>
</feature>
<keyword evidence="1" id="KW-0472">Membrane</keyword>
<feature type="transmembrane region" description="Helical" evidence="1">
    <location>
        <begin position="12"/>
        <end position="31"/>
    </location>
</feature>
<feature type="transmembrane region" description="Helical" evidence="1">
    <location>
        <begin position="68"/>
        <end position="85"/>
    </location>
</feature>
<protein>
    <submittedName>
        <fullName evidence="2">Uncharacterized protein</fullName>
    </submittedName>
</protein>
<keyword evidence="1" id="KW-1133">Transmembrane helix</keyword>
<feature type="transmembrane region" description="Helical" evidence="1">
    <location>
        <begin position="131"/>
        <end position="149"/>
    </location>
</feature>
<evidence type="ECO:0000256" key="1">
    <source>
        <dbReference type="SAM" id="Phobius"/>
    </source>
</evidence>
<dbReference type="AlphaFoldDB" id="A0A6C0FCI7"/>
<organism evidence="2">
    <name type="scientific">viral metagenome</name>
    <dbReference type="NCBI Taxonomy" id="1070528"/>
    <lineage>
        <taxon>unclassified sequences</taxon>
        <taxon>metagenomes</taxon>
        <taxon>organismal metagenomes</taxon>
    </lineage>
</organism>
<feature type="transmembrane region" description="Helical" evidence="1">
    <location>
        <begin position="43"/>
        <end position="62"/>
    </location>
</feature>
<proteinExistence type="predicted"/>
<sequence length="191" mass="22887">MYMRQTNIDKLIAPLIFTYGFVQFAEALMWYDRKCGNINKIGTYIAYYALVFQVFALGLGIYLTEKKLFGMFIGILFFVYYFMTMPKMRCSKPKITNGFPNMHWGFKYYKLIYVYNAIAFIVLFLTKISKIYKFIIISWFFLSYFYFFVKHYEIKKIFRLYYDISESNIGTKWCHIASVSAPGLYLIQNFI</sequence>
<evidence type="ECO:0000313" key="2">
    <source>
        <dbReference type="EMBL" id="QHT37600.1"/>
    </source>
</evidence>